<evidence type="ECO:0000313" key="2">
    <source>
        <dbReference type="EMBL" id="GAI15591.1"/>
    </source>
</evidence>
<dbReference type="NCBIfam" id="NF033573">
    <property type="entry name" value="transpos_IS200"/>
    <property type="match status" value="1"/>
</dbReference>
<dbReference type="Gene3D" id="3.30.70.1290">
    <property type="entry name" value="Transposase IS200-like"/>
    <property type="match status" value="1"/>
</dbReference>
<feature type="domain" description="Transposase IS200-like" evidence="1">
    <location>
        <begin position="11"/>
        <end position="120"/>
    </location>
</feature>
<reference evidence="2" key="1">
    <citation type="journal article" date="2014" name="Front. Microbiol.">
        <title>High frequency of phylogenetically diverse reductive dehalogenase-homologous genes in deep subseafloor sedimentary metagenomes.</title>
        <authorList>
            <person name="Kawai M."/>
            <person name="Futagami T."/>
            <person name="Toyoda A."/>
            <person name="Takaki Y."/>
            <person name="Nishi S."/>
            <person name="Hori S."/>
            <person name="Arai W."/>
            <person name="Tsubouchi T."/>
            <person name="Morono Y."/>
            <person name="Uchiyama I."/>
            <person name="Ito T."/>
            <person name="Fujiyama A."/>
            <person name="Inagaki F."/>
            <person name="Takami H."/>
        </authorList>
    </citation>
    <scope>NUCLEOTIDE SEQUENCE</scope>
    <source>
        <strain evidence="2">Expedition CK06-06</strain>
    </source>
</reference>
<protein>
    <recommendedName>
        <fullName evidence="1">Transposase IS200-like domain-containing protein</fullName>
    </recommendedName>
</protein>
<sequence>MGKVKATPHAVYNINYHLVWIPKYGKSILPGEMKEKLKEIFSEIAEQYEFEIEEMSVQKDHVHLFVCAPPRYSPARLADILEEYILPKDDGRVSQAETTSLAGKALGARILYWNIRRQSQRR</sequence>
<dbReference type="AlphaFoldDB" id="X1MBX7"/>
<evidence type="ECO:0000259" key="1">
    <source>
        <dbReference type="SMART" id="SM01321"/>
    </source>
</evidence>
<dbReference type="PANTHER" id="PTHR33360">
    <property type="entry name" value="TRANSPOSASE FOR INSERTION SEQUENCE ELEMENT IS200"/>
    <property type="match status" value="1"/>
</dbReference>
<gene>
    <name evidence="2" type="ORF">S06H3_13620</name>
</gene>
<dbReference type="SMART" id="SM01321">
    <property type="entry name" value="Y1_Tnp"/>
    <property type="match status" value="1"/>
</dbReference>
<dbReference type="PANTHER" id="PTHR33360:SF2">
    <property type="entry name" value="TRANSPOSASE FOR INSERTION SEQUENCE ELEMENT IS200"/>
    <property type="match status" value="1"/>
</dbReference>
<dbReference type="SUPFAM" id="SSF143422">
    <property type="entry name" value="Transposase IS200-like"/>
    <property type="match status" value="1"/>
</dbReference>
<name>X1MBX7_9ZZZZ</name>
<dbReference type="GO" id="GO:0003677">
    <property type="term" value="F:DNA binding"/>
    <property type="evidence" value="ECO:0007669"/>
    <property type="project" value="InterPro"/>
</dbReference>
<organism evidence="2">
    <name type="scientific">marine sediment metagenome</name>
    <dbReference type="NCBI Taxonomy" id="412755"/>
    <lineage>
        <taxon>unclassified sequences</taxon>
        <taxon>metagenomes</taxon>
        <taxon>ecological metagenomes</taxon>
    </lineage>
</organism>
<comment type="caution">
    <text evidence="2">The sequence shown here is derived from an EMBL/GenBank/DDBJ whole genome shotgun (WGS) entry which is preliminary data.</text>
</comment>
<dbReference type="InterPro" id="IPR036515">
    <property type="entry name" value="Transposase_17_sf"/>
</dbReference>
<dbReference type="GO" id="GO:0004803">
    <property type="term" value="F:transposase activity"/>
    <property type="evidence" value="ECO:0007669"/>
    <property type="project" value="InterPro"/>
</dbReference>
<dbReference type="Pfam" id="PF01797">
    <property type="entry name" value="Y1_Tnp"/>
    <property type="match status" value="1"/>
</dbReference>
<dbReference type="InterPro" id="IPR002686">
    <property type="entry name" value="Transposase_17"/>
</dbReference>
<dbReference type="EMBL" id="BARV01006653">
    <property type="protein sequence ID" value="GAI15591.1"/>
    <property type="molecule type" value="Genomic_DNA"/>
</dbReference>
<accession>X1MBX7</accession>
<dbReference type="GO" id="GO:0006313">
    <property type="term" value="P:DNA transposition"/>
    <property type="evidence" value="ECO:0007669"/>
    <property type="project" value="InterPro"/>
</dbReference>
<proteinExistence type="predicted"/>